<name>A0ABV3D3I5_STREX</name>
<dbReference type="PANTHER" id="PTHR10151">
    <property type="entry name" value="ECTONUCLEOTIDE PYROPHOSPHATASE/PHOSPHODIESTERASE"/>
    <property type="match status" value="1"/>
</dbReference>
<dbReference type="SUPFAM" id="SSF53649">
    <property type="entry name" value="Alkaline phosphatase-like"/>
    <property type="match status" value="1"/>
</dbReference>
<dbReference type="RefSeq" id="WP_359213978.1">
    <property type="nucleotide sequence ID" value="NZ_JBEZAM010000055.1"/>
</dbReference>
<dbReference type="InterPro" id="IPR002591">
    <property type="entry name" value="Phosphodiest/P_Trfase"/>
</dbReference>
<sequence length="515" mass="56514">MSGRRARLIIICVDGGLPGIIREHDFFNLNRAFPTLPGTAVHELRSIYPSSTAPSHASFLTGTYPNGHGIVGNRFWEREPVAEIRRRADDPLSSFHPYEGSSLTAPSLLDWFGQQGATAAAVHFPQTFSRNTQHAIPSCYCLYAPARSLLVPLGPTADGVAEGLVQLSYLGYEMALYLRVDEQTNAIRVGSRRETTVVADSRQPARLDIPMPSGSVSVGVSCRRVDARRIEMRLGTAVITLGFGGLDIPDRSGGGPSSLHVEYTANPHHTFHESPRAEWVEQTALDVLKQHDPDVLFIRFNQADHAQEFLYWHAVRGSSGERSSAWQQILDVYARIDACVMRLAQAVGEHTEFLFFSDHGIDYVETHLRPNHVLADLGLADRMVFQGDSNCAYLYADAPLPPSEKERLNRALRALDPSIGLLTPSEQDRLKLPVGSPRLGRLTVTCGPHIEFQYGGATPRENVASASHGYLPSDSAMSGFFRCFGQTAARLAPPNDITGAAAVVRSIWHQTAREA</sequence>
<dbReference type="EMBL" id="JBEZAM010000055">
    <property type="protein sequence ID" value="MEU7297060.1"/>
    <property type="molecule type" value="Genomic_DNA"/>
</dbReference>
<accession>A0ABV3D3I5</accession>
<dbReference type="PANTHER" id="PTHR10151:SF120">
    <property type="entry name" value="BIS(5'-ADENOSYL)-TRIPHOSPHATASE"/>
    <property type="match status" value="1"/>
</dbReference>
<dbReference type="Gene3D" id="3.40.720.10">
    <property type="entry name" value="Alkaline Phosphatase, subunit A"/>
    <property type="match status" value="2"/>
</dbReference>
<proteinExistence type="predicted"/>
<reference evidence="1 2" key="1">
    <citation type="submission" date="2024-06" db="EMBL/GenBank/DDBJ databases">
        <title>The Natural Products Discovery Center: Release of the First 8490 Sequenced Strains for Exploring Actinobacteria Biosynthetic Diversity.</title>
        <authorList>
            <person name="Kalkreuter E."/>
            <person name="Kautsar S.A."/>
            <person name="Yang D."/>
            <person name="Bader C.D."/>
            <person name="Teijaro C.N."/>
            <person name="Fluegel L."/>
            <person name="Davis C.M."/>
            <person name="Simpson J.R."/>
            <person name="Lauterbach L."/>
            <person name="Steele A.D."/>
            <person name="Gui C."/>
            <person name="Meng S."/>
            <person name="Li G."/>
            <person name="Viehrig K."/>
            <person name="Ye F."/>
            <person name="Su P."/>
            <person name="Kiefer A.F."/>
            <person name="Nichols A."/>
            <person name="Cepeda A.J."/>
            <person name="Yan W."/>
            <person name="Fan B."/>
            <person name="Jiang Y."/>
            <person name="Adhikari A."/>
            <person name="Zheng C.-J."/>
            <person name="Schuster L."/>
            <person name="Cowan T.M."/>
            <person name="Smanski M.J."/>
            <person name="Chevrette M.G."/>
            <person name="De Carvalho L.P.S."/>
            <person name="Shen B."/>
        </authorList>
    </citation>
    <scope>NUCLEOTIDE SEQUENCE [LARGE SCALE GENOMIC DNA]</scope>
    <source>
        <strain evidence="1 2">NPDC045705</strain>
    </source>
</reference>
<dbReference type="Pfam" id="PF01663">
    <property type="entry name" value="Phosphodiest"/>
    <property type="match status" value="2"/>
</dbReference>
<protein>
    <submittedName>
        <fullName evidence="1">Alkaline phosphatase family protein</fullName>
    </submittedName>
</protein>
<gene>
    <name evidence="1" type="ORF">AB0A76_28305</name>
</gene>
<organism evidence="1 2">
    <name type="scientific">Streptomyces exfoliatus</name>
    <name type="common">Streptomyces hydrogenans</name>
    <dbReference type="NCBI Taxonomy" id="1905"/>
    <lineage>
        <taxon>Bacteria</taxon>
        <taxon>Bacillati</taxon>
        <taxon>Actinomycetota</taxon>
        <taxon>Actinomycetes</taxon>
        <taxon>Kitasatosporales</taxon>
        <taxon>Streptomycetaceae</taxon>
        <taxon>Streptomyces</taxon>
    </lineage>
</organism>
<keyword evidence="2" id="KW-1185">Reference proteome</keyword>
<evidence type="ECO:0000313" key="1">
    <source>
        <dbReference type="EMBL" id="MEU7297060.1"/>
    </source>
</evidence>
<evidence type="ECO:0000313" key="2">
    <source>
        <dbReference type="Proteomes" id="UP001551210"/>
    </source>
</evidence>
<comment type="caution">
    <text evidence="1">The sequence shown here is derived from an EMBL/GenBank/DDBJ whole genome shotgun (WGS) entry which is preliminary data.</text>
</comment>
<dbReference type="Proteomes" id="UP001551210">
    <property type="component" value="Unassembled WGS sequence"/>
</dbReference>
<dbReference type="InterPro" id="IPR017850">
    <property type="entry name" value="Alkaline_phosphatase_core_sf"/>
</dbReference>